<evidence type="ECO:0000313" key="7">
    <source>
        <dbReference type="EMBL" id="KAJ3181171.1"/>
    </source>
</evidence>
<comment type="similarity">
    <text evidence="1 4">Belongs to the glycosyl hydrolase 37 family.</text>
</comment>
<feature type="region of interest" description="Disordered" evidence="5">
    <location>
        <begin position="598"/>
        <end position="622"/>
    </location>
</feature>
<dbReference type="GO" id="GO:0005993">
    <property type="term" value="P:trehalose catabolic process"/>
    <property type="evidence" value="ECO:0007669"/>
    <property type="project" value="TreeGrafter"/>
</dbReference>
<comment type="caution">
    <text evidence="7">The sequence shown here is derived from an EMBL/GenBank/DDBJ whole genome shotgun (WGS) entry which is preliminary data.</text>
</comment>
<sequence>MVRFLAAFALLLGAATASAQATHTCNSPLYCPGPILDAVQRAAIFNDSKTFVDKPTTKPLADVLAAFNALPKPPSNADIQSFVNANFGLEGSEIEPITPRDWIESPKFLGNISDVNMRAWASTVHGYWKLLTRDFKKNSTACDGCVGSLLPANHTFVVPGGRFRELYYWDSYFVMLGLVRSEMYQTMEDMISNFMDYVKEYGFMPNGARIYYLNRSQPPLLTQMVSLYVATTQNTTRLAEWLPLLEQEHNFWETNRTVTVSKNGTSYALNRYSVTNAAPRPESYLEDAQTVEGANLNATAAADLYANLATGAETGWDFSSRWIENPINATTAQQDNLRRLVTRDVIPIDLNSILFANEVSLAALSQQAGDAAASQKYKTRASARQLAIWSVMYDDASGEFRDWDDVDKRYGEWSAASFWPTWAGVADTDPRGAGGNGSSAADTCQKLMGTFKILDMLTQQPGGLATTLYNTGLQWDYPNSWPPQTFIALSALQRASTNCANPTLPLADYASKIATTFIEQAFCSWRQTGGALPNLPPLADANGDSGHMAEKFNVTMLGAAGGGGEYTVQTGFGWTNGVVLSVLATVGKSIAMPDCSAPGTMGNPTTPATGATPATGSSAKSAAFGRRPGLPIWLTAAKALFAMF</sequence>
<evidence type="ECO:0000256" key="3">
    <source>
        <dbReference type="ARBA" id="ARBA00023295"/>
    </source>
</evidence>
<proteinExistence type="inferred from homology"/>
<evidence type="ECO:0000256" key="1">
    <source>
        <dbReference type="ARBA" id="ARBA00005615"/>
    </source>
</evidence>
<dbReference type="InterPro" id="IPR018232">
    <property type="entry name" value="Glyco_hydro_37_CS"/>
</dbReference>
<reference evidence="7" key="1">
    <citation type="submission" date="2020-05" db="EMBL/GenBank/DDBJ databases">
        <title>Phylogenomic resolution of chytrid fungi.</title>
        <authorList>
            <person name="Stajich J.E."/>
            <person name="Amses K."/>
            <person name="Simmons R."/>
            <person name="Seto K."/>
            <person name="Myers J."/>
            <person name="Bonds A."/>
            <person name="Quandt C.A."/>
            <person name="Barry K."/>
            <person name="Liu P."/>
            <person name="Grigoriev I."/>
            <person name="Longcore J.E."/>
            <person name="James T.Y."/>
        </authorList>
    </citation>
    <scope>NUCLEOTIDE SEQUENCE</scope>
    <source>
        <strain evidence="7">JEL0379</strain>
    </source>
</reference>
<dbReference type="PANTHER" id="PTHR23403">
    <property type="entry name" value="TREHALASE"/>
    <property type="match status" value="1"/>
</dbReference>
<evidence type="ECO:0000256" key="2">
    <source>
        <dbReference type="ARBA" id="ARBA00022801"/>
    </source>
</evidence>
<evidence type="ECO:0000256" key="6">
    <source>
        <dbReference type="SAM" id="SignalP"/>
    </source>
</evidence>
<dbReference type="Proteomes" id="UP001212152">
    <property type="component" value="Unassembled WGS sequence"/>
</dbReference>
<organism evidence="7 8">
    <name type="scientific">Geranomyces variabilis</name>
    <dbReference type="NCBI Taxonomy" id="109894"/>
    <lineage>
        <taxon>Eukaryota</taxon>
        <taxon>Fungi</taxon>
        <taxon>Fungi incertae sedis</taxon>
        <taxon>Chytridiomycota</taxon>
        <taxon>Chytridiomycota incertae sedis</taxon>
        <taxon>Chytridiomycetes</taxon>
        <taxon>Spizellomycetales</taxon>
        <taxon>Powellomycetaceae</taxon>
        <taxon>Geranomyces</taxon>
    </lineage>
</organism>
<dbReference type="AlphaFoldDB" id="A0AAD5TND6"/>
<dbReference type="GO" id="GO:0004555">
    <property type="term" value="F:alpha,alpha-trehalase activity"/>
    <property type="evidence" value="ECO:0007669"/>
    <property type="project" value="UniProtKB-EC"/>
</dbReference>
<evidence type="ECO:0000313" key="8">
    <source>
        <dbReference type="Proteomes" id="UP001212152"/>
    </source>
</evidence>
<feature type="signal peptide" evidence="6">
    <location>
        <begin position="1"/>
        <end position="19"/>
    </location>
</feature>
<dbReference type="Gene3D" id="1.50.10.10">
    <property type="match status" value="1"/>
</dbReference>
<dbReference type="EMBL" id="JADGJQ010000013">
    <property type="protein sequence ID" value="KAJ3181171.1"/>
    <property type="molecule type" value="Genomic_DNA"/>
</dbReference>
<keyword evidence="3 4" id="KW-0326">Glycosidase</keyword>
<comment type="catalytic activity">
    <reaction evidence="4">
        <text>alpha,alpha-trehalose + H2O = alpha-D-glucose + beta-D-glucose</text>
        <dbReference type="Rhea" id="RHEA:32675"/>
        <dbReference type="ChEBI" id="CHEBI:15377"/>
        <dbReference type="ChEBI" id="CHEBI:15903"/>
        <dbReference type="ChEBI" id="CHEBI:16551"/>
        <dbReference type="ChEBI" id="CHEBI:17925"/>
        <dbReference type="EC" id="3.2.1.28"/>
    </reaction>
</comment>
<dbReference type="InterPro" id="IPR001661">
    <property type="entry name" value="Glyco_hydro_37"/>
</dbReference>
<accession>A0AAD5TND6</accession>
<dbReference type="PROSITE" id="PS00927">
    <property type="entry name" value="TREHALASE_1"/>
    <property type="match status" value="1"/>
</dbReference>
<keyword evidence="2 4" id="KW-0378">Hydrolase</keyword>
<dbReference type="InterPro" id="IPR008928">
    <property type="entry name" value="6-hairpin_glycosidase_sf"/>
</dbReference>
<keyword evidence="6" id="KW-0732">Signal</keyword>
<dbReference type="InterPro" id="IPR012341">
    <property type="entry name" value="6hp_glycosidase-like_sf"/>
</dbReference>
<gene>
    <name evidence="7" type="ORF">HDU87_001300</name>
</gene>
<dbReference type="PANTHER" id="PTHR23403:SF1">
    <property type="entry name" value="TREHALASE"/>
    <property type="match status" value="1"/>
</dbReference>
<dbReference type="Pfam" id="PF01204">
    <property type="entry name" value="Trehalase"/>
    <property type="match status" value="1"/>
</dbReference>
<feature type="chain" id="PRO_5042048229" description="Trehalase" evidence="6">
    <location>
        <begin position="20"/>
        <end position="644"/>
    </location>
</feature>
<protein>
    <recommendedName>
        <fullName evidence="4">Trehalase</fullName>
        <ecNumber evidence="4">3.2.1.28</ecNumber>
    </recommendedName>
    <alternativeName>
        <fullName evidence="4">Alpha-trehalose glucohydrolase</fullName>
    </alternativeName>
</protein>
<dbReference type="PRINTS" id="PR00744">
    <property type="entry name" value="GLHYDRLASE37"/>
</dbReference>
<dbReference type="EC" id="3.2.1.28" evidence="4"/>
<dbReference type="SUPFAM" id="SSF48208">
    <property type="entry name" value="Six-hairpin glycosidases"/>
    <property type="match status" value="1"/>
</dbReference>
<evidence type="ECO:0000256" key="5">
    <source>
        <dbReference type="SAM" id="MobiDB-lite"/>
    </source>
</evidence>
<evidence type="ECO:0000256" key="4">
    <source>
        <dbReference type="RuleBase" id="RU361180"/>
    </source>
</evidence>
<name>A0AAD5TND6_9FUNG</name>
<keyword evidence="8" id="KW-1185">Reference proteome</keyword>